<dbReference type="GO" id="GO:0004674">
    <property type="term" value="F:protein serine/threonine kinase activity"/>
    <property type="evidence" value="ECO:0007669"/>
    <property type="project" value="UniProtKB-KW"/>
</dbReference>
<evidence type="ECO:0000313" key="10">
    <source>
        <dbReference type="Proteomes" id="UP001223072"/>
    </source>
</evidence>
<protein>
    <submittedName>
        <fullName evidence="9">Serine/threonine protein kinase</fullName>
    </submittedName>
</protein>
<dbReference type="InterPro" id="IPR011009">
    <property type="entry name" value="Kinase-like_dom_sf"/>
</dbReference>
<keyword evidence="7" id="KW-0812">Transmembrane</keyword>
<keyword evidence="7" id="KW-0472">Membrane</keyword>
<evidence type="ECO:0000256" key="5">
    <source>
        <dbReference type="PROSITE-ProRule" id="PRU10141"/>
    </source>
</evidence>
<reference evidence="9 10" key="1">
    <citation type="submission" date="2023-07" db="EMBL/GenBank/DDBJ databases">
        <title>Comparative genomics of wheat-associated soil bacteria to identify genetic determinants of phenazine resistance.</title>
        <authorList>
            <person name="Mouncey N."/>
        </authorList>
    </citation>
    <scope>NUCLEOTIDE SEQUENCE [LARGE SCALE GENOMIC DNA]</scope>
    <source>
        <strain evidence="9 10">W2I16</strain>
    </source>
</reference>
<dbReference type="SUPFAM" id="SSF56112">
    <property type="entry name" value="Protein kinase-like (PK-like)"/>
    <property type="match status" value="1"/>
</dbReference>
<dbReference type="PROSITE" id="PS00107">
    <property type="entry name" value="PROTEIN_KINASE_ATP"/>
    <property type="match status" value="1"/>
</dbReference>
<dbReference type="PANTHER" id="PTHR43289:SF34">
    <property type="entry name" value="SERINE_THREONINE-PROTEIN KINASE YBDM-RELATED"/>
    <property type="match status" value="1"/>
</dbReference>
<evidence type="ECO:0000256" key="7">
    <source>
        <dbReference type="SAM" id="Phobius"/>
    </source>
</evidence>
<dbReference type="PROSITE" id="PS00108">
    <property type="entry name" value="PROTEIN_KINASE_ST"/>
    <property type="match status" value="1"/>
</dbReference>
<keyword evidence="10" id="KW-1185">Reference proteome</keyword>
<dbReference type="InterPro" id="IPR017441">
    <property type="entry name" value="Protein_kinase_ATP_BS"/>
</dbReference>
<dbReference type="PANTHER" id="PTHR43289">
    <property type="entry name" value="MITOGEN-ACTIVATED PROTEIN KINASE KINASE KINASE 20-RELATED"/>
    <property type="match status" value="1"/>
</dbReference>
<dbReference type="Gene3D" id="3.40.50.2300">
    <property type="match status" value="2"/>
</dbReference>
<dbReference type="Proteomes" id="UP001223072">
    <property type="component" value="Unassembled WGS sequence"/>
</dbReference>
<evidence type="ECO:0000256" key="2">
    <source>
        <dbReference type="ARBA" id="ARBA00022741"/>
    </source>
</evidence>
<evidence type="ECO:0000256" key="1">
    <source>
        <dbReference type="ARBA" id="ARBA00022679"/>
    </source>
</evidence>
<evidence type="ECO:0000259" key="8">
    <source>
        <dbReference type="PROSITE" id="PS50011"/>
    </source>
</evidence>
<dbReference type="SMART" id="SM00220">
    <property type="entry name" value="S_TKc"/>
    <property type="match status" value="1"/>
</dbReference>
<feature type="region of interest" description="Disordered" evidence="6">
    <location>
        <begin position="264"/>
        <end position="306"/>
    </location>
</feature>
<name>A0ABU0RHA5_9ACTN</name>
<dbReference type="PROSITE" id="PS50011">
    <property type="entry name" value="PROTEIN_KINASE_DOM"/>
    <property type="match status" value="1"/>
</dbReference>
<dbReference type="SUPFAM" id="SSF53822">
    <property type="entry name" value="Periplasmic binding protein-like I"/>
    <property type="match status" value="1"/>
</dbReference>
<sequence length="797" mass="86130">MVKRLSEDDPSQLHGYELRGVIGRGGMGMVYLARDSAGNEVAVKTILPARANHEEFQKRFARETHILQSLRDPRIVAFLAAFPGPESPCLVTEYVPGPTLADRLSEGPLPPDVVRKLALDLAGALEVAHSRGVVHRDLKPSNVLLGPQGTKVIDFGIARLVDSERLTKVGDVLGTLPYLAPEQLERGGPPADPPVDVWAWALTVGCAARGRGCFAMPGETDSAYPRPDQMPDLAGVPDDLVPLLSAALDRDPSKRPTSRELVNALRAFPEPRPVPDWPDRPDWTGQSGQSGRHDRQDQRHRRTRRWRAVSAGAAAAVLIPGLMVVYQLLHQHKHPSDHKVPRVNTCVGGLTRIGSECVGVADPLVPAGAFGPELTAIVGRIAQENRRVAEEAAKDAQKRFVRVALVMPYSSNDRSPLSWKAIRESLAGAYTAQCRANACPGLKSVNTTGLPGRIPGVQLLLANEGSKQQHWKVVTDRLAGMTTGSHPVIAAAGLGVSLPETQRLADRLSALKIPAVGGPLTATSLESRYLFKTSPSNLEHISEVRKHLGRLPAGQLGFLVYDTNEDLYVKTLREAFDQEFKVAIDRRRTGYSGSTRDHVVPNLFGQSVQNICHDGADLVFYAGRDNDFPEFIKALADRGLCSRAGGLRPITVVTCWSGRSAFSGKPGRVKELTRDKITVVDVSVLSPENWKSGGSNPPGFASFRTSFTDLGQTEKDLGDGYAIMNHDAVLTAAWAAKSFANETLGAVPGPQDVYNQIINLNGGNWVAAASGNLEFYDPQYPPHGWATGAQLTISEFG</sequence>
<feature type="domain" description="Protein kinase" evidence="8">
    <location>
        <begin position="16"/>
        <end position="269"/>
    </location>
</feature>
<keyword evidence="1" id="KW-0808">Transferase</keyword>
<evidence type="ECO:0000256" key="6">
    <source>
        <dbReference type="SAM" id="MobiDB-lite"/>
    </source>
</evidence>
<keyword evidence="4 5" id="KW-0067">ATP-binding</keyword>
<dbReference type="Gene3D" id="1.10.510.10">
    <property type="entry name" value="Transferase(Phosphotransferase) domain 1"/>
    <property type="match status" value="1"/>
</dbReference>
<organism evidence="9 10">
    <name type="scientific">Streptomyces turgidiscabies</name>
    <dbReference type="NCBI Taxonomy" id="85558"/>
    <lineage>
        <taxon>Bacteria</taxon>
        <taxon>Bacillati</taxon>
        <taxon>Actinomycetota</taxon>
        <taxon>Actinomycetes</taxon>
        <taxon>Kitasatosporales</taxon>
        <taxon>Streptomycetaceae</taxon>
        <taxon>Streptomyces</taxon>
    </lineage>
</organism>
<keyword evidence="9" id="KW-0723">Serine/threonine-protein kinase</keyword>
<keyword evidence="7" id="KW-1133">Transmembrane helix</keyword>
<feature type="binding site" evidence="5">
    <location>
        <position position="44"/>
    </location>
    <ligand>
        <name>ATP</name>
        <dbReference type="ChEBI" id="CHEBI:30616"/>
    </ligand>
</feature>
<evidence type="ECO:0000256" key="4">
    <source>
        <dbReference type="ARBA" id="ARBA00022840"/>
    </source>
</evidence>
<dbReference type="Pfam" id="PF00069">
    <property type="entry name" value="Pkinase"/>
    <property type="match status" value="1"/>
</dbReference>
<dbReference type="CDD" id="cd14014">
    <property type="entry name" value="STKc_PknB_like"/>
    <property type="match status" value="1"/>
</dbReference>
<dbReference type="InterPro" id="IPR028082">
    <property type="entry name" value="Peripla_BP_I"/>
</dbReference>
<keyword evidence="3 9" id="KW-0418">Kinase</keyword>
<dbReference type="InterPro" id="IPR000719">
    <property type="entry name" value="Prot_kinase_dom"/>
</dbReference>
<evidence type="ECO:0000256" key="3">
    <source>
        <dbReference type="ARBA" id="ARBA00022777"/>
    </source>
</evidence>
<comment type="caution">
    <text evidence="9">The sequence shown here is derived from an EMBL/GenBank/DDBJ whole genome shotgun (WGS) entry which is preliminary data.</text>
</comment>
<accession>A0ABU0RHA5</accession>
<gene>
    <name evidence="9" type="ORF">QFZ49_001284</name>
</gene>
<feature type="transmembrane region" description="Helical" evidence="7">
    <location>
        <begin position="308"/>
        <end position="329"/>
    </location>
</feature>
<proteinExistence type="predicted"/>
<keyword evidence="2 5" id="KW-0547">Nucleotide-binding</keyword>
<dbReference type="EMBL" id="JAUSZS010000002">
    <property type="protein sequence ID" value="MDQ0931377.1"/>
    <property type="molecule type" value="Genomic_DNA"/>
</dbReference>
<dbReference type="InterPro" id="IPR008271">
    <property type="entry name" value="Ser/Thr_kinase_AS"/>
</dbReference>
<evidence type="ECO:0000313" key="9">
    <source>
        <dbReference type="EMBL" id="MDQ0931377.1"/>
    </source>
</evidence>
<dbReference type="RefSeq" id="WP_307625454.1">
    <property type="nucleotide sequence ID" value="NZ_JAUSZS010000002.1"/>
</dbReference>